<proteinExistence type="predicted"/>
<reference evidence="1 2" key="1">
    <citation type="submission" date="2017-02" db="EMBL/GenBank/DDBJ databases">
        <authorList>
            <person name="Peterson S.W."/>
        </authorList>
    </citation>
    <scope>NUCLEOTIDE SEQUENCE [LARGE SCALE GENOMIC DNA]</scope>
    <source>
        <strain evidence="1 2">ATCC 700135</strain>
    </source>
</reference>
<evidence type="ECO:0000313" key="1">
    <source>
        <dbReference type="EMBL" id="SJZ44794.1"/>
    </source>
</evidence>
<protein>
    <recommendedName>
        <fullName evidence="3">DUF4625 domain-containing protein</fullName>
    </recommendedName>
</protein>
<dbReference type="Proteomes" id="UP000189956">
    <property type="component" value="Unassembled WGS sequence"/>
</dbReference>
<gene>
    <name evidence="1" type="ORF">SAMN02745205_00841</name>
</gene>
<evidence type="ECO:0008006" key="3">
    <source>
        <dbReference type="Google" id="ProtNLM"/>
    </source>
</evidence>
<organism evidence="1 2">
    <name type="scientific">Porphyromonas cangingivalis</name>
    <dbReference type="NCBI Taxonomy" id="36874"/>
    <lineage>
        <taxon>Bacteria</taxon>
        <taxon>Pseudomonadati</taxon>
        <taxon>Bacteroidota</taxon>
        <taxon>Bacteroidia</taxon>
        <taxon>Bacteroidales</taxon>
        <taxon>Porphyromonadaceae</taxon>
        <taxon>Porphyromonas</taxon>
    </lineage>
</organism>
<accession>A0A1T4KQW2</accession>
<sequence>MVGLLLGLFYSCNKIPVGYLNTSKAVFIPDTIYVARNIDPESPRAKNNAPWTTLPIQGVAGTNPINYEYHSVKVDKGGDATKFEQMVRAGHVSTRGGMIQIFQEGVKEIPNGNYTISIRVYNEGHSHILKDAVTFIVQDVVEE</sequence>
<dbReference type="AlphaFoldDB" id="A0A1T4KQW2"/>
<evidence type="ECO:0000313" key="2">
    <source>
        <dbReference type="Proteomes" id="UP000189956"/>
    </source>
</evidence>
<dbReference type="EMBL" id="FUWL01000005">
    <property type="protein sequence ID" value="SJZ44794.1"/>
    <property type="molecule type" value="Genomic_DNA"/>
</dbReference>
<name>A0A1T4KQW2_PORCN</name>